<keyword evidence="2" id="KW-1003">Cell membrane</keyword>
<feature type="transmembrane region" description="Helical" evidence="6">
    <location>
        <begin position="414"/>
        <end position="433"/>
    </location>
</feature>
<feature type="transmembrane region" description="Helical" evidence="6">
    <location>
        <begin position="46"/>
        <end position="69"/>
    </location>
</feature>
<feature type="transmembrane region" description="Helical" evidence="6">
    <location>
        <begin position="795"/>
        <end position="816"/>
    </location>
</feature>
<dbReference type="OrthoDB" id="5933722at2"/>
<evidence type="ECO:0000313" key="9">
    <source>
        <dbReference type="EMBL" id="TDE14612.1"/>
    </source>
</evidence>
<dbReference type="InterPro" id="IPR003838">
    <property type="entry name" value="ABC3_permease_C"/>
</dbReference>
<comment type="caution">
    <text evidence="9">The sequence shown here is derived from an EMBL/GenBank/DDBJ whole genome shotgun (WGS) entry which is preliminary data.</text>
</comment>
<dbReference type="Pfam" id="PF12704">
    <property type="entry name" value="MacB_PCD"/>
    <property type="match status" value="1"/>
</dbReference>
<evidence type="ECO:0000256" key="1">
    <source>
        <dbReference type="ARBA" id="ARBA00004651"/>
    </source>
</evidence>
<evidence type="ECO:0000256" key="4">
    <source>
        <dbReference type="ARBA" id="ARBA00022989"/>
    </source>
</evidence>
<dbReference type="InterPro" id="IPR025857">
    <property type="entry name" value="MacB_PCD"/>
</dbReference>
<dbReference type="InterPro" id="IPR050250">
    <property type="entry name" value="Macrolide_Exporter_MacB"/>
</dbReference>
<dbReference type="GO" id="GO:0022857">
    <property type="term" value="F:transmembrane transporter activity"/>
    <property type="evidence" value="ECO:0007669"/>
    <property type="project" value="TreeGrafter"/>
</dbReference>
<feature type="domain" description="MacB-like periplasmic core" evidence="8">
    <location>
        <begin position="49"/>
        <end position="280"/>
    </location>
</feature>
<feature type="transmembrane region" description="Helical" evidence="6">
    <location>
        <begin position="317"/>
        <end position="337"/>
    </location>
</feature>
<evidence type="ECO:0000313" key="10">
    <source>
        <dbReference type="Proteomes" id="UP000294850"/>
    </source>
</evidence>
<dbReference type="EMBL" id="SMFL01000005">
    <property type="protein sequence ID" value="TDE14612.1"/>
    <property type="molecule type" value="Genomic_DNA"/>
</dbReference>
<reference evidence="9 10" key="1">
    <citation type="submission" date="2019-03" db="EMBL/GenBank/DDBJ databases">
        <title>Dyadobacter AR-3-6 sp. nov., isolated from arctic soil.</title>
        <authorList>
            <person name="Chaudhary D.K."/>
        </authorList>
    </citation>
    <scope>NUCLEOTIDE SEQUENCE [LARGE SCALE GENOMIC DNA]</scope>
    <source>
        <strain evidence="9 10">AR-3-6</strain>
    </source>
</reference>
<gene>
    <name evidence="9" type="ORF">E0F88_15575</name>
</gene>
<evidence type="ECO:0000259" key="7">
    <source>
        <dbReference type="Pfam" id="PF02687"/>
    </source>
</evidence>
<evidence type="ECO:0000256" key="2">
    <source>
        <dbReference type="ARBA" id="ARBA00022475"/>
    </source>
</evidence>
<feature type="transmembrane region" description="Helical" evidence="6">
    <location>
        <begin position="374"/>
        <end position="394"/>
    </location>
</feature>
<name>A0A4R5DKC0_9BACT</name>
<dbReference type="PANTHER" id="PTHR30572">
    <property type="entry name" value="MEMBRANE COMPONENT OF TRANSPORTER-RELATED"/>
    <property type="match status" value="1"/>
</dbReference>
<keyword evidence="10" id="KW-1185">Reference proteome</keyword>
<proteinExistence type="predicted"/>
<accession>A0A4R5DKC0</accession>
<keyword evidence="4 6" id="KW-1133">Transmembrane helix</keyword>
<evidence type="ECO:0000259" key="8">
    <source>
        <dbReference type="Pfam" id="PF12704"/>
    </source>
</evidence>
<evidence type="ECO:0000256" key="3">
    <source>
        <dbReference type="ARBA" id="ARBA00022692"/>
    </source>
</evidence>
<dbReference type="GO" id="GO:0005886">
    <property type="term" value="C:plasma membrane"/>
    <property type="evidence" value="ECO:0007669"/>
    <property type="project" value="UniProtKB-SubCell"/>
</dbReference>
<evidence type="ECO:0000256" key="5">
    <source>
        <dbReference type="ARBA" id="ARBA00023136"/>
    </source>
</evidence>
<comment type="subcellular location">
    <subcellularLocation>
        <location evidence="1">Cell membrane</location>
        <topology evidence="1">Multi-pass membrane protein</topology>
    </subcellularLocation>
</comment>
<feature type="transmembrane region" description="Helical" evidence="6">
    <location>
        <begin position="707"/>
        <end position="727"/>
    </location>
</feature>
<keyword evidence="5 6" id="KW-0472">Membrane</keyword>
<feature type="domain" description="ABC3 transporter permease C-terminal" evidence="7">
    <location>
        <begin position="710"/>
        <end position="809"/>
    </location>
</feature>
<dbReference type="Pfam" id="PF02687">
    <property type="entry name" value="FtsX"/>
    <property type="match status" value="2"/>
</dbReference>
<dbReference type="RefSeq" id="WP_131959196.1">
    <property type="nucleotide sequence ID" value="NZ_SMFL01000005.1"/>
</dbReference>
<evidence type="ECO:0000256" key="6">
    <source>
        <dbReference type="SAM" id="Phobius"/>
    </source>
</evidence>
<protein>
    <submittedName>
        <fullName evidence="9">ABC transporter permease</fullName>
    </submittedName>
</protein>
<dbReference type="Proteomes" id="UP000294850">
    <property type="component" value="Unassembled WGS sequence"/>
</dbReference>
<dbReference type="AlphaFoldDB" id="A0A4R5DKC0"/>
<keyword evidence="3 6" id="KW-0812">Transmembrane</keyword>
<feature type="transmembrane region" description="Helical" evidence="6">
    <location>
        <begin position="748"/>
        <end position="775"/>
    </location>
</feature>
<dbReference type="PANTHER" id="PTHR30572:SF18">
    <property type="entry name" value="ABC-TYPE MACROLIDE FAMILY EXPORT SYSTEM PERMEASE COMPONENT 2"/>
    <property type="match status" value="1"/>
</dbReference>
<sequence length="830" mass="93333">MSGFEDGISFRQGNCARARSNEHFKWFVMIKNYFKIAWRNLQRNHLYAILNISGLSIGLACALIVFWFIRFQTTHDHFHKNIDRIYQITTEFHFDGVGYSRGVPTPMWKAMRTEMPQFTTGMCIEGYNAFMAVLDNTGKTIKKFKEEGPAVAYVHPEYFSIFDRHWQFGNAKASLSKPNTIVLSRAMAEKYFGKENPIGKVIRFANRLNLEVTGIVDNAVDNTDMPYGFFVSFATLTANPKFSYGGSGIDNWGGVNSNTYCFTLVPAGTNIKNVEKQLAALNKKYHGNDYKSYAHPILPYKEIHHSERYYGPMPMKWIWIMSAIGIFLIVTACFNFINMATAQALRRSKEVGIRKSVGGTKSQVFSQFMLETGIITFLAMAIGLIIATLTLPNISEWLEQPGGWPKQIVWSDGFLWIFLASLFTAVVLLAGSYPGTILAGFRPVLALKGNVTARHIGGISLRRGLIVFQFVLIQLLVICTLVVNNQVSFMLSSSVGYETKGIASIQIPAPDKINQSTFRQRLLSIPGVSDASFCLFLPTTTSNNTSNFSYDTRQKDELWQMNTKNADNHYTSTFGLTLVAGENIPQSDTIKGYLINEKVVEKLGVKNSKDVIGKNLKIWGVTAPIYGVLKNWNNGTFKSEIDPIAIFTYKDNSYRCAIKLSSTNLHQTMKEVEKLWNEYFPDYLYEQTFLDEQITKAYELENIMLKLIRVFSIISIFIGCLGLYGLVKFMASQKTKEIGVRKVLGASLTSILGIFGKEISLLIVVAFIIAAPLGWYLMHAWLEDYQYRIPIGADIMSFAILITFVVAAITAGYESLKAALKDPVKSLKSE</sequence>
<feature type="transmembrane region" description="Helical" evidence="6">
    <location>
        <begin position="464"/>
        <end position="483"/>
    </location>
</feature>
<organism evidence="9 10">
    <name type="scientific">Dyadobacter psychrotolerans</name>
    <dbReference type="NCBI Taxonomy" id="2541721"/>
    <lineage>
        <taxon>Bacteria</taxon>
        <taxon>Pseudomonadati</taxon>
        <taxon>Bacteroidota</taxon>
        <taxon>Cytophagia</taxon>
        <taxon>Cytophagales</taxon>
        <taxon>Spirosomataceae</taxon>
        <taxon>Dyadobacter</taxon>
    </lineage>
</organism>
<feature type="domain" description="ABC3 transporter permease C-terminal" evidence="7">
    <location>
        <begin position="323"/>
        <end position="430"/>
    </location>
</feature>